<dbReference type="InterPro" id="IPR025948">
    <property type="entry name" value="HTH-like_dom"/>
</dbReference>
<evidence type="ECO:0000256" key="1">
    <source>
        <dbReference type="SAM" id="Coils"/>
    </source>
</evidence>
<dbReference type="SUPFAM" id="SSF53098">
    <property type="entry name" value="Ribonuclease H-like"/>
    <property type="match status" value="1"/>
</dbReference>
<dbReference type="InterPro" id="IPR009057">
    <property type="entry name" value="Homeodomain-like_sf"/>
</dbReference>
<dbReference type="PANTHER" id="PTHR46889:SF4">
    <property type="entry name" value="TRANSPOSASE INSO FOR INSERTION SEQUENCE ELEMENT IS911B-RELATED"/>
    <property type="match status" value="1"/>
</dbReference>
<dbReference type="EMBL" id="FN543104">
    <property type="protein sequence ID" value="CBA28290.1"/>
    <property type="molecule type" value="Genomic_DNA"/>
</dbReference>
<reference evidence="3" key="1">
    <citation type="journal article" date="2010" name="Nature">
        <title>The dynamic genome of Hydra.</title>
        <authorList>
            <person name="Chapman J.A."/>
            <person name="Kirkness E.F."/>
            <person name="Simakov O."/>
            <person name="Hampson S.E."/>
            <person name="Mitros T."/>
            <person name="Weinmaier T."/>
            <person name="Rattei T."/>
            <person name="Balasubramanian P.G."/>
            <person name="Borman J."/>
            <person name="Busam D."/>
            <person name="Disbennett K."/>
            <person name="Pfannkoch C."/>
            <person name="Sumin N."/>
            <person name="Sutton G."/>
            <person name="Viswanathan L."/>
            <person name="Walenz B."/>
            <person name="Goodstein D.M."/>
            <person name="Hellsten U."/>
            <person name="Kawashima T."/>
            <person name="Prochnik S.E."/>
            <person name="Putnam N.H."/>
            <person name="Shu S."/>
            <person name="Blumberg B."/>
            <person name="Dana C.E."/>
            <person name="Gee L."/>
            <person name="Kibler D.F."/>
            <person name="Law L."/>
            <person name="Lindgens D."/>
            <person name="Martinez D.E."/>
            <person name="Peng J."/>
            <person name="Wigge P.A."/>
            <person name="Bertulat B."/>
            <person name="Guder C."/>
            <person name="Nakamura Y."/>
            <person name="Ozbek S."/>
            <person name="Watanabe H."/>
            <person name="Khalturin K."/>
            <person name="Hemmrich G."/>
            <person name="Franke A."/>
            <person name="Augustin R."/>
            <person name="Fraune S."/>
            <person name="Hayakawa E."/>
            <person name="Hayakawa S."/>
            <person name="Hirose M."/>
            <person name="Hwang J."/>
            <person name="Ikeo K."/>
            <person name="Nishimiya-Fujisawa C."/>
            <person name="Ogura A."/>
            <person name="Takahashi T."/>
            <person name="Steinmetz P.R."/>
            <person name="Zhang X."/>
            <person name="Aufschnaiter R."/>
            <person name="Eder M.K."/>
            <person name="Gorny A.K."/>
            <person name="Salvenmoser W."/>
            <person name="Heimberg A.M."/>
            <person name="Wheeler B.M."/>
            <person name="Peterson K.J."/>
            <person name="Boettger A."/>
            <person name="Tischler P."/>
            <person name="Wolf A."/>
            <person name="Gojobori T."/>
            <person name="Remington K.A."/>
            <person name="Strausberg R.L."/>
            <person name="Venter J."/>
            <person name="Technau U."/>
            <person name="Hobmayer B."/>
            <person name="Bosch T.C."/>
            <person name="Holstein T.W."/>
            <person name="Fujisawa T."/>
            <person name="Bode H.R."/>
            <person name="David C.N."/>
            <person name="Rokhsar D.S."/>
            <person name="Steele R.E."/>
        </authorList>
    </citation>
    <scope>NUCLEOTIDE SEQUENCE</scope>
</reference>
<dbReference type="InterPro" id="IPR036397">
    <property type="entry name" value="RNaseH_sf"/>
</dbReference>
<feature type="coiled-coil region" evidence="1">
    <location>
        <begin position="182"/>
        <end position="209"/>
    </location>
</feature>
<protein>
    <submittedName>
        <fullName evidence="3">Probable transposase for insertion sequence element IS1353</fullName>
    </submittedName>
</protein>
<dbReference type="GO" id="GO:0015074">
    <property type="term" value="P:DNA integration"/>
    <property type="evidence" value="ECO:0007669"/>
    <property type="project" value="InterPro"/>
</dbReference>
<feature type="domain" description="Integrase catalytic" evidence="2">
    <location>
        <begin position="347"/>
        <end position="512"/>
    </location>
</feature>
<dbReference type="PROSITE" id="PS50994">
    <property type="entry name" value="INTEGRASE"/>
    <property type="match status" value="1"/>
</dbReference>
<organism evidence="3">
    <name type="scientific">Curvibacter symbiont subsp. Hydra magnipapillata</name>
    <dbReference type="NCBI Taxonomy" id="667019"/>
    <lineage>
        <taxon>Bacteria</taxon>
        <taxon>Pseudomonadati</taxon>
        <taxon>Pseudomonadota</taxon>
        <taxon>Betaproteobacteria</taxon>
        <taxon>Burkholderiales</taxon>
        <taxon>Comamonadaceae</taxon>
        <taxon>Curvibacter</taxon>
    </lineage>
</organism>
<dbReference type="GO" id="GO:0003676">
    <property type="term" value="F:nucleic acid binding"/>
    <property type="evidence" value="ECO:0007669"/>
    <property type="project" value="InterPro"/>
</dbReference>
<dbReference type="Gene3D" id="3.30.420.10">
    <property type="entry name" value="Ribonuclease H-like superfamily/Ribonuclease H"/>
    <property type="match status" value="1"/>
</dbReference>
<dbReference type="Pfam" id="PF00665">
    <property type="entry name" value="rve"/>
    <property type="match status" value="1"/>
</dbReference>
<dbReference type="InterPro" id="IPR048020">
    <property type="entry name" value="Transpos_IS3"/>
</dbReference>
<sequence length="515" mass="59309">MYSYEERIRAVKLYIKLGGRLGATIRKLGYPTKNSLISWYREYEREQDLQVGYSRAPSKYSAEQKQRAVQHYLDHDQCIAATLRALGYPCRELLTRWIDELHPQLRLRMVGRAPNVQHPPETKNAAVVELCTRTTNALTIAESVGVFRPTLYNWKNQLLGREASASMKRRQTSQTAPKPKDLTELEQQVLLLERDIRRLQLEHDLLKKANELLKKGLGVAPQLLSNREKTLLVDALKNTYTLAELLCELDLARSSYFYHCARLRNPDKYAEARIAIAEVFQSNHRCYGYRRMRAALGRRHVHISEKVVQRLMKQECLVVAANKRCRYGSYLGEISPAPENLINRDFQAESPNEKWLTDITEFQIPAGKVYLSPMIDCFDGMVVSWTIGTRPDSDLVNTMLDAAIERVACSANRPVIHSDRGAHYRWPGWLTRVDNAKLIRSMSRKGCSPDNAACEGFFGRLKTEMFYPRNWQDVSVDQFMQTVDAYIRWYNEKRIKISLGSLSPVEYRASLGINV</sequence>
<dbReference type="InterPro" id="IPR012337">
    <property type="entry name" value="RNaseH-like_sf"/>
</dbReference>
<keyword evidence="1" id="KW-0175">Coiled coil</keyword>
<dbReference type="Pfam" id="PF13333">
    <property type="entry name" value="rve_2"/>
    <property type="match status" value="1"/>
</dbReference>
<proteinExistence type="predicted"/>
<name>C9Y952_CURXX</name>
<dbReference type="PANTHER" id="PTHR46889">
    <property type="entry name" value="TRANSPOSASE INSF FOR INSERTION SEQUENCE IS3B-RELATED"/>
    <property type="match status" value="1"/>
</dbReference>
<dbReference type="Pfam" id="PF13276">
    <property type="entry name" value="HTH_21"/>
    <property type="match status" value="1"/>
</dbReference>
<dbReference type="AlphaFoldDB" id="C9Y952"/>
<dbReference type="InterPro" id="IPR001584">
    <property type="entry name" value="Integrase_cat-core"/>
</dbReference>
<accession>C9Y952</accession>
<dbReference type="InterPro" id="IPR050900">
    <property type="entry name" value="Transposase_IS3/IS150/IS904"/>
</dbReference>
<evidence type="ECO:0000313" key="3">
    <source>
        <dbReference type="EMBL" id="CBA28290.1"/>
    </source>
</evidence>
<dbReference type="NCBIfam" id="NF033516">
    <property type="entry name" value="transpos_IS3"/>
    <property type="match status" value="1"/>
</dbReference>
<dbReference type="SUPFAM" id="SSF46689">
    <property type="entry name" value="Homeodomain-like"/>
    <property type="match status" value="1"/>
</dbReference>
<evidence type="ECO:0000259" key="2">
    <source>
        <dbReference type="PROSITE" id="PS50994"/>
    </source>
</evidence>
<gene>
    <name evidence="3" type="ORF">Csp_A06530</name>
</gene>